<dbReference type="PANTHER" id="PTHR47691:SF3">
    <property type="entry name" value="HTH-TYPE TRANSCRIPTIONAL REGULATOR RV0890C-RELATED"/>
    <property type="match status" value="1"/>
</dbReference>
<dbReference type="SUPFAM" id="SSF52540">
    <property type="entry name" value="P-loop containing nucleoside triphosphate hydrolases"/>
    <property type="match status" value="1"/>
</dbReference>
<gene>
    <name evidence="2" type="ORF">Aple_095420</name>
</gene>
<dbReference type="InterPro" id="IPR011990">
    <property type="entry name" value="TPR-like_helical_dom_sf"/>
</dbReference>
<dbReference type="SMART" id="SM01043">
    <property type="entry name" value="BTAD"/>
    <property type="match status" value="1"/>
</dbReference>
<dbReference type="Pfam" id="PF03704">
    <property type="entry name" value="BTAD"/>
    <property type="match status" value="1"/>
</dbReference>
<evidence type="ECO:0000313" key="3">
    <source>
        <dbReference type="Proteomes" id="UP000377595"/>
    </source>
</evidence>
<comment type="caution">
    <text evidence="2">The sequence shown here is derived from an EMBL/GenBank/DDBJ whole genome shotgun (WGS) entry which is preliminary data.</text>
</comment>
<evidence type="ECO:0000259" key="1">
    <source>
        <dbReference type="SMART" id="SM01043"/>
    </source>
</evidence>
<dbReference type="InterPro" id="IPR036388">
    <property type="entry name" value="WH-like_DNA-bd_sf"/>
</dbReference>
<dbReference type="Gene3D" id="3.40.50.300">
    <property type="entry name" value="P-loop containing nucleotide triphosphate hydrolases"/>
    <property type="match status" value="1"/>
</dbReference>
<dbReference type="InterPro" id="IPR041664">
    <property type="entry name" value="AAA_16"/>
</dbReference>
<reference evidence="2 3" key="1">
    <citation type="submission" date="2019-10" db="EMBL/GenBank/DDBJ databases">
        <title>Whole genome shotgun sequence of Acrocarpospora pleiomorpha NBRC 16267.</title>
        <authorList>
            <person name="Ichikawa N."/>
            <person name="Kimura A."/>
            <person name="Kitahashi Y."/>
            <person name="Komaki H."/>
            <person name="Oguchi A."/>
        </authorList>
    </citation>
    <scope>NUCLEOTIDE SEQUENCE [LARGE SCALE GENOMIC DNA]</scope>
    <source>
        <strain evidence="2 3">NBRC 16267</strain>
    </source>
</reference>
<dbReference type="Proteomes" id="UP000377595">
    <property type="component" value="Unassembled WGS sequence"/>
</dbReference>
<dbReference type="EMBL" id="BLAF01000092">
    <property type="protein sequence ID" value="GES26643.1"/>
    <property type="molecule type" value="Genomic_DNA"/>
</dbReference>
<dbReference type="Pfam" id="PF13191">
    <property type="entry name" value="AAA_16"/>
    <property type="match status" value="1"/>
</dbReference>
<dbReference type="InterPro" id="IPR005158">
    <property type="entry name" value="BTAD"/>
</dbReference>
<dbReference type="AlphaFoldDB" id="A0A5M3Y3P7"/>
<dbReference type="PRINTS" id="PR00364">
    <property type="entry name" value="DISEASERSIST"/>
</dbReference>
<dbReference type="Gene3D" id="1.25.40.10">
    <property type="entry name" value="Tetratricopeptide repeat domain"/>
    <property type="match status" value="2"/>
</dbReference>
<dbReference type="Gene3D" id="1.10.10.10">
    <property type="entry name" value="Winged helix-like DNA-binding domain superfamily/Winged helix DNA-binding domain"/>
    <property type="match status" value="1"/>
</dbReference>
<name>A0A5M3Y3P7_9ACTN</name>
<feature type="domain" description="Bacterial transcriptional activator" evidence="1">
    <location>
        <begin position="96"/>
        <end position="213"/>
    </location>
</feature>
<accession>A0A5M3Y3P7</accession>
<protein>
    <recommendedName>
        <fullName evidence="1">Bacterial transcriptional activator domain-containing protein</fullName>
    </recommendedName>
</protein>
<organism evidence="2 3">
    <name type="scientific">Acrocarpospora pleiomorpha</name>
    <dbReference type="NCBI Taxonomy" id="90975"/>
    <lineage>
        <taxon>Bacteria</taxon>
        <taxon>Bacillati</taxon>
        <taxon>Actinomycetota</taxon>
        <taxon>Actinomycetes</taxon>
        <taxon>Streptosporangiales</taxon>
        <taxon>Streptosporangiaceae</taxon>
        <taxon>Acrocarpospora</taxon>
    </lineage>
</organism>
<sequence length="905" mass="99356">MDIRVLGPFGVFRDGEPLKVSPAKMSGLYVASLAMTVELRASHTYVAQRLWPGESVDNMGGRLRQYVAELRRTAPELVPIRMGSQQCSLAVPREAVDYLRFWDLLRIARGQGAAEKIATLQAALDEWSGDPVEDITSTGFDADRARLVGEWQSAWILYLSALLETGRAMEALEETREPLDRWPDNERLFKVKLDVLQTLGGFTAVRDAMTEWESFGKKPSTDLTAHCRNLLGVVHGPTRPSRPAVPHQLPAHRPTLVGRAAEYAALDRLLLDDVPSGSRLVVLNGMPGVGKSALILSWAHKVDAHFEDGCLHFDLNGHAATEPAPTEQVLAHFLNRLKVDPSTPSPDGMIEAYRSTVASLNILVVLDNARNAEQVRPLLPGPGTCAVIVSSRNRLDSLVAYEGAQVMKIDRLSRNDSLRLLAEEGAFTLSANAAVGDDLADFCGDLPLALVIVGALVRNRDFGDLWQTRNALRGIATRLANLQVAGCEDLNIEAAFTASYRALSGEAQRLLWHLAIHPGPTVSRAAIYVLEDRIANEPRLPALEELQAAHLLEEPHNQRYKLHDLTRRFAERRADAQPDDECRKVAVKVFDFLMHNSWSCDRVLVPGRILPIDLPSGSAHVAPSGIAEAMAWFAAEYETILQAIDRAAEMDMHRHTWLLAMALVTYQWRANKYADAAKTLGLAAEAAKEVAASGERAMVERMLGGTYRGMGNRQTAKWHAKRAVGFAQEAGDLRATVLSQNALAILCRETGDLIEARMLFSGTLPSFRQLGDPLGEAVALNGLGCIHLSHGEHEEALSHCDAAVRLFATTSDINGHANALVNRGRTRFARGEYNSAAADLAAALAGYQKLSYPRNEANTLLEFADSLVALQRTDEAREMLMRAESLFNELRESTDEVADRIRRLG</sequence>
<keyword evidence="3" id="KW-1185">Reference proteome</keyword>
<dbReference type="InterPro" id="IPR027417">
    <property type="entry name" value="P-loop_NTPase"/>
</dbReference>
<dbReference type="SMART" id="SM00028">
    <property type="entry name" value="TPR"/>
    <property type="match status" value="3"/>
</dbReference>
<dbReference type="InterPro" id="IPR019734">
    <property type="entry name" value="TPR_rpt"/>
</dbReference>
<dbReference type="SUPFAM" id="SSF48452">
    <property type="entry name" value="TPR-like"/>
    <property type="match status" value="3"/>
</dbReference>
<proteinExistence type="predicted"/>
<evidence type="ECO:0000313" key="2">
    <source>
        <dbReference type="EMBL" id="GES26643.1"/>
    </source>
</evidence>
<dbReference type="PANTHER" id="PTHR47691">
    <property type="entry name" value="REGULATOR-RELATED"/>
    <property type="match status" value="1"/>
</dbReference>
<dbReference type="Pfam" id="PF13424">
    <property type="entry name" value="TPR_12"/>
    <property type="match status" value="1"/>
</dbReference>